<dbReference type="RefSeq" id="WP_220202045.1">
    <property type="nucleotide sequence ID" value="NZ_BNJK01000001.1"/>
</dbReference>
<protein>
    <submittedName>
        <fullName evidence="2">Uncharacterized protein</fullName>
    </submittedName>
</protein>
<reference evidence="2" key="1">
    <citation type="submission" date="2020-10" db="EMBL/GenBank/DDBJ databases">
        <title>Taxonomic study of unclassified bacteria belonging to the class Ktedonobacteria.</title>
        <authorList>
            <person name="Yabe S."/>
            <person name="Wang C.M."/>
            <person name="Zheng Y."/>
            <person name="Sakai Y."/>
            <person name="Cavaletti L."/>
            <person name="Monciardini P."/>
            <person name="Donadio S."/>
        </authorList>
    </citation>
    <scope>NUCLEOTIDE SEQUENCE</scope>
    <source>
        <strain evidence="2">ID150040</strain>
    </source>
</reference>
<dbReference type="Proteomes" id="UP000597444">
    <property type="component" value="Unassembled WGS sequence"/>
</dbReference>
<keyword evidence="3" id="KW-1185">Reference proteome</keyword>
<evidence type="ECO:0000313" key="2">
    <source>
        <dbReference type="EMBL" id="GHO91130.1"/>
    </source>
</evidence>
<comment type="caution">
    <text evidence="2">The sequence shown here is derived from an EMBL/GenBank/DDBJ whole genome shotgun (WGS) entry which is preliminary data.</text>
</comment>
<organism evidence="2 3">
    <name type="scientific">Reticulibacter mediterranei</name>
    <dbReference type="NCBI Taxonomy" id="2778369"/>
    <lineage>
        <taxon>Bacteria</taxon>
        <taxon>Bacillati</taxon>
        <taxon>Chloroflexota</taxon>
        <taxon>Ktedonobacteria</taxon>
        <taxon>Ktedonobacterales</taxon>
        <taxon>Reticulibacteraceae</taxon>
        <taxon>Reticulibacter</taxon>
    </lineage>
</organism>
<accession>A0A8J3IEP8</accession>
<keyword evidence="1" id="KW-1133">Transmembrane helix</keyword>
<gene>
    <name evidence="2" type="ORF">KSF_011780</name>
</gene>
<feature type="transmembrane region" description="Helical" evidence="1">
    <location>
        <begin position="12"/>
        <end position="31"/>
    </location>
</feature>
<keyword evidence="1" id="KW-0812">Transmembrane</keyword>
<sequence>MPIPLMLIESMVLASVPIVVMSLPIMAVLFLDFQVDTTLQTSDVLRHLSLQS</sequence>
<proteinExistence type="predicted"/>
<evidence type="ECO:0000256" key="1">
    <source>
        <dbReference type="SAM" id="Phobius"/>
    </source>
</evidence>
<keyword evidence="1" id="KW-0472">Membrane</keyword>
<dbReference type="AlphaFoldDB" id="A0A8J3IEP8"/>
<name>A0A8J3IEP8_9CHLR</name>
<evidence type="ECO:0000313" key="3">
    <source>
        <dbReference type="Proteomes" id="UP000597444"/>
    </source>
</evidence>
<dbReference type="EMBL" id="BNJK01000001">
    <property type="protein sequence ID" value="GHO91130.1"/>
    <property type="molecule type" value="Genomic_DNA"/>
</dbReference>